<feature type="signal peptide" evidence="1">
    <location>
        <begin position="1"/>
        <end position="18"/>
    </location>
</feature>
<reference evidence="2 3" key="1">
    <citation type="journal article" date="2018" name="Nat. Ecol. Evol.">
        <title>Shark genomes provide insights into elasmobranch evolution and the origin of vertebrates.</title>
        <authorList>
            <person name="Hara Y"/>
            <person name="Yamaguchi K"/>
            <person name="Onimaru K"/>
            <person name="Kadota M"/>
            <person name="Koyanagi M"/>
            <person name="Keeley SD"/>
            <person name="Tatsumi K"/>
            <person name="Tanaka K"/>
            <person name="Motone F"/>
            <person name="Kageyama Y"/>
            <person name="Nozu R"/>
            <person name="Adachi N"/>
            <person name="Nishimura O"/>
            <person name="Nakagawa R"/>
            <person name="Tanegashima C"/>
            <person name="Kiyatake I"/>
            <person name="Matsumoto R"/>
            <person name="Murakumo K"/>
            <person name="Nishida K"/>
            <person name="Terakita A"/>
            <person name="Kuratani S"/>
            <person name="Sato K"/>
            <person name="Hyodo S Kuraku.S."/>
        </authorList>
    </citation>
    <scope>NUCLEOTIDE SEQUENCE [LARGE SCALE GENOMIC DNA]</scope>
</reference>
<dbReference type="EMBL" id="BEZZ01042656">
    <property type="protein sequence ID" value="GCC40606.1"/>
    <property type="molecule type" value="Genomic_DNA"/>
</dbReference>
<sequence length="63" mass="6375">MFWGVTVAAVSLDSVATGATVKMTMSVPQDNMAVTPMPDVGTSLAPISASATRDSMETVSPAS</sequence>
<organism evidence="2 3">
    <name type="scientific">Chiloscyllium punctatum</name>
    <name type="common">Brownbanded bambooshark</name>
    <name type="synonym">Hemiscyllium punctatum</name>
    <dbReference type="NCBI Taxonomy" id="137246"/>
    <lineage>
        <taxon>Eukaryota</taxon>
        <taxon>Metazoa</taxon>
        <taxon>Chordata</taxon>
        <taxon>Craniata</taxon>
        <taxon>Vertebrata</taxon>
        <taxon>Chondrichthyes</taxon>
        <taxon>Elasmobranchii</taxon>
        <taxon>Galeomorphii</taxon>
        <taxon>Galeoidea</taxon>
        <taxon>Orectolobiformes</taxon>
        <taxon>Hemiscylliidae</taxon>
        <taxon>Chiloscyllium</taxon>
    </lineage>
</organism>
<name>A0A401TD67_CHIPU</name>
<gene>
    <name evidence="2" type="ORF">chiPu_0024607</name>
</gene>
<dbReference type="Proteomes" id="UP000287033">
    <property type="component" value="Unassembled WGS sequence"/>
</dbReference>
<protein>
    <submittedName>
        <fullName evidence="2">Uncharacterized protein</fullName>
    </submittedName>
</protein>
<keyword evidence="1" id="KW-0732">Signal</keyword>
<accession>A0A401TD67</accession>
<evidence type="ECO:0000313" key="2">
    <source>
        <dbReference type="EMBL" id="GCC40606.1"/>
    </source>
</evidence>
<keyword evidence="3" id="KW-1185">Reference proteome</keyword>
<evidence type="ECO:0000256" key="1">
    <source>
        <dbReference type="SAM" id="SignalP"/>
    </source>
</evidence>
<feature type="non-terminal residue" evidence="2">
    <location>
        <position position="63"/>
    </location>
</feature>
<evidence type="ECO:0000313" key="3">
    <source>
        <dbReference type="Proteomes" id="UP000287033"/>
    </source>
</evidence>
<feature type="chain" id="PRO_5019243880" evidence="1">
    <location>
        <begin position="19"/>
        <end position="63"/>
    </location>
</feature>
<comment type="caution">
    <text evidence="2">The sequence shown here is derived from an EMBL/GenBank/DDBJ whole genome shotgun (WGS) entry which is preliminary data.</text>
</comment>
<dbReference type="AlphaFoldDB" id="A0A401TD67"/>
<proteinExistence type="predicted"/>